<dbReference type="InterPro" id="IPR044399">
    <property type="entry name" value="Mb-like_M"/>
</dbReference>
<dbReference type="InterPro" id="IPR001841">
    <property type="entry name" value="Znf_RING"/>
</dbReference>
<keyword evidence="5 14" id="KW-0808">Transferase</keyword>
<comment type="pathway">
    <text evidence="3 14">Protein modification; protein ubiquitination.</text>
</comment>
<keyword evidence="7 13" id="KW-0863">Zinc-finger</keyword>
<dbReference type="VEuPathDB" id="FungiDB:KRP22_5701"/>
<dbReference type="InterPro" id="IPR013083">
    <property type="entry name" value="Znf_RING/FYVE/PHD"/>
</dbReference>
<dbReference type="GO" id="GO:0005634">
    <property type="term" value="C:nucleus"/>
    <property type="evidence" value="ECO:0000318"/>
    <property type="project" value="GO_Central"/>
</dbReference>
<feature type="domain" description="RING-type" evidence="17">
    <location>
        <begin position="709"/>
        <end position="748"/>
    </location>
</feature>
<evidence type="ECO:0000259" key="17">
    <source>
        <dbReference type="PROSITE" id="PS50089"/>
    </source>
</evidence>
<protein>
    <recommendedName>
        <fullName evidence="14">E3 ubiquitin protein ligase</fullName>
        <ecNumber evidence="14">2.3.2.27</ecNumber>
    </recommendedName>
</protein>
<dbReference type="PANTHER" id="PTHR23163">
    <property type="entry name" value="RING FINGER PROTEIN-RELATED"/>
    <property type="match status" value="1"/>
</dbReference>
<dbReference type="GO" id="GO:0061630">
    <property type="term" value="F:ubiquitin protein ligase activity"/>
    <property type="evidence" value="ECO:0000318"/>
    <property type="project" value="GO_Central"/>
</dbReference>
<dbReference type="PROSITE" id="PS50089">
    <property type="entry name" value="ZF_RING_2"/>
    <property type="match status" value="1"/>
</dbReference>
<evidence type="ECO:0000256" key="13">
    <source>
        <dbReference type="PROSITE-ProRule" id="PRU00175"/>
    </source>
</evidence>
<feature type="region of interest" description="Disordered" evidence="16">
    <location>
        <begin position="767"/>
        <end position="797"/>
    </location>
</feature>
<keyword evidence="9 14" id="KW-0862">Zinc</keyword>
<dbReference type="Pfam" id="PF00042">
    <property type="entry name" value="Globin"/>
    <property type="match status" value="1"/>
</dbReference>
<dbReference type="OMA" id="ERHRACR"/>
<keyword evidence="19" id="KW-1185">Reference proteome</keyword>
<dbReference type="VEuPathDB" id="FungiDB:KRP23_6324"/>
<dbReference type="GO" id="GO:0020037">
    <property type="term" value="F:heme binding"/>
    <property type="evidence" value="ECO:0007669"/>
    <property type="project" value="InterPro"/>
</dbReference>
<evidence type="ECO:0000256" key="5">
    <source>
        <dbReference type="ARBA" id="ARBA00022679"/>
    </source>
</evidence>
<keyword evidence="12 14" id="KW-0539">Nucleus</keyword>
<dbReference type="GO" id="GO:0006325">
    <property type="term" value="P:chromatin organization"/>
    <property type="evidence" value="ECO:0007669"/>
    <property type="project" value="UniProtKB-KW"/>
</dbReference>
<evidence type="ECO:0000256" key="3">
    <source>
        <dbReference type="ARBA" id="ARBA00004906"/>
    </source>
</evidence>
<evidence type="ECO:0000313" key="18">
    <source>
        <dbReference type="EnsemblProtists" id="Phyra94120"/>
    </source>
</evidence>
<dbReference type="SMART" id="SM00184">
    <property type="entry name" value="RING"/>
    <property type="match status" value="1"/>
</dbReference>
<evidence type="ECO:0000256" key="8">
    <source>
        <dbReference type="ARBA" id="ARBA00022786"/>
    </source>
</evidence>
<feature type="compositionally biased region" description="Basic and acidic residues" evidence="16">
    <location>
        <begin position="279"/>
        <end position="289"/>
    </location>
</feature>
<dbReference type="EMBL" id="DS566009">
    <property type="status" value="NOT_ANNOTATED_CDS"/>
    <property type="molecule type" value="Genomic_DNA"/>
</dbReference>
<dbReference type="GO" id="GO:0070042">
    <property type="term" value="F:rRNA (uridine-N3-)-methyltransferase activity"/>
    <property type="evidence" value="ECO:0007669"/>
    <property type="project" value="InterPro"/>
</dbReference>
<feature type="region of interest" description="Disordered" evidence="16">
    <location>
        <begin position="1"/>
        <end position="42"/>
    </location>
</feature>
<feature type="coiled-coil region" evidence="15">
    <location>
        <begin position="641"/>
        <end position="682"/>
    </location>
</feature>
<comment type="catalytic activity">
    <reaction evidence="1 14">
        <text>S-ubiquitinyl-[E2 ubiquitin-conjugating enzyme]-L-cysteine + [acceptor protein]-L-lysine = [E2 ubiquitin-conjugating enzyme]-L-cysteine + N(6)-ubiquitinyl-[acceptor protein]-L-lysine.</text>
        <dbReference type="EC" id="2.3.2.27"/>
    </reaction>
</comment>
<dbReference type="eggNOG" id="KOG4174">
    <property type="taxonomic scope" value="Eukaryota"/>
</dbReference>
<dbReference type="PANTHER" id="PTHR23163:SF0">
    <property type="entry name" value="E3 UBIQUITIN-PROTEIN LIGASE BRE1"/>
    <property type="match status" value="1"/>
</dbReference>
<dbReference type="PROSITE" id="PS00518">
    <property type="entry name" value="ZF_RING_1"/>
    <property type="match status" value="1"/>
</dbReference>
<dbReference type="VEuPathDB" id="FungiDB:KRP22_5703"/>
<dbReference type="Pfam" id="PF10354">
    <property type="entry name" value="BMT5-like"/>
    <property type="match status" value="1"/>
</dbReference>
<reference evidence="18" key="2">
    <citation type="submission" date="2015-06" db="UniProtKB">
        <authorList>
            <consortium name="EnsemblProtists"/>
        </authorList>
    </citation>
    <scope>IDENTIFICATION</scope>
    <source>
        <strain evidence="18">Pr102</strain>
    </source>
</reference>
<dbReference type="InterPro" id="IPR012292">
    <property type="entry name" value="Globin/Proto"/>
</dbReference>
<dbReference type="InterPro" id="IPR013956">
    <property type="entry name" value="E3_ubiquit_lig_Bre1"/>
</dbReference>
<dbReference type="EC" id="2.3.2.27" evidence="14"/>
<dbReference type="SUPFAM" id="SSF57850">
    <property type="entry name" value="RING/U-box"/>
    <property type="match status" value="1"/>
</dbReference>
<feature type="coiled-coil region" evidence="15">
    <location>
        <begin position="223"/>
        <end position="250"/>
    </location>
</feature>
<dbReference type="InterPro" id="IPR019446">
    <property type="entry name" value="BMT5-like"/>
</dbReference>
<dbReference type="CDD" id="cd01040">
    <property type="entry name" value="Mb-like"/>
    <property type="match status" value="1"/>
</dbReference>
<keyword evidence="11 14" id="KW-0175">Coiled coil</keyword>
<dbReference type="EnsemblProtists" id="Phyra94120">
    <property type="protein sequence ID" value="Phyra94120"/>
    <property type="gene ID" value="Phyra94120"/>
</dbReference>
<evidence type="ECO:0000256" key="15">
    <source>
        <dbReference type="SAM" id="Coils"/>
    </source>
</evidence>
<evidence type="ECO:0000256" key="2">
    <source>
        <dbReference type="ARBA" id="ARBA00004123"/>
    </source>
</evidence>
<evidence type="ECO:0000313" key="19">
    <source>
        <dbReference type="Proteomes" id="UP000005238"/>
    </source>
</evidence>
<dbReference type="GO" id="GO:0070475">
    <property type="term" value="P:rRNA base methylation"/>
    <property type="evidence" value="ECO:0007669"/>
    <property type="project" value="InterPro"/>
</dbReference>
<feature type="compositionally biased region" description="Basic and acidic residues" evidence="16">
    <location>
        <begin position="1"/>
        <end position="10"/>
    </location>
</feature>
<dbReference type="VEuPathDB" id="FungiDB:KRP22_5702"/>
<dbReference type="eggNOG" id="KOG0978">
    <property type="taxonomic scope" value="Eukaryota"/>
</dbReference>
<evidence type="ECO:0000256" key="6">
    <source>
        <dbReference type="ARBA" id="ARBA00022723"/>
    </source>
</evidence>
<organism evidence="18 19">
    <name type="scientific">Phytophthora ramorum</name>
    <name type="common">Sudden oak death agent</name>
    <dbReference type="NCBI Taxonomy" id="164328"/>
    <lineage>
        <taxon>Eukaryota</taxon>
        <taxon>Sar</taxon>
        <taxon>Stramenopiles</taxon>
        <taxon>Oomycota</taxon>
        <taxon>Peronosporomycetes</taxon>
        <taxon>Peronosporales</taxon>
        <taxon>Peronosporaceae</taxon>
        <taxon>Phytophthora</taxon>
    </lineage>
</organism>
<proteinExistence type="inferred from homology"/>
<name>H3HBG2_PHYRM</name>
<comment type="subcellular location">
    <subcellularLocation>
        <location evidence="2 14">Nucleus</location>
    </subcellularLocation>
</comment>
<dbReference type="GO" id="GO:0008270">
    <property type="term" value="F:zinc ion binding"/>
    <property type="evidence" value="ECO:0007669"/>
    <property type="project" value="UniProtKB-KW"/>
</dbReference>
<dbReference type="Gene3D" id="3.30.40.10">
    <property type="entry name" value="Zinc/RING finger domain, C3HC4 (zinc finger)"/>
    <property type="match status" value="1"/>
</dbReference>
<dbReference type="GO" id="GO:0016567">
    <property type="term" value="P:protein ubiquitination"/>
    <property type="evidence" value="ECO:0007669"/>
    <property type="project" value="UniProtKB-UniRule"/>
</dbReference>
<dbReference type="Gene3D" id="1.10.490.10">
    <property type="entry name" value="Globins"/>
    <property type="match status" value="1"/>
</dbReference>
<keyword evidence="8 14" id="KW-0833">Ubl conjugation pathway</keyword>
<feature type="coiled-coil region" evidence="15">
    <location>
        <begin position="351"/>
        <end position="378"/>
    </location>
</feature>
<dbReference type="InParanoid" id="H3HBG2"/>
<evidence type="ECO:0000256" key="16">
    <source>
        <dbReference type="SAM" id="MobiDB-lite"/>
    </source>
</evidence>
<dbReference type="Pfam" id="PF13923">
    <property type="entry name" value="zf-C3HC4_2"/>
    <property type="match status" value="1"/>
</dbReference>
<evidence type="ECO:0000256" key="9">
    <source>
        <dbReference type="ARBA" id="ARBA00022833"/>
    </source>
</evidence>
<reference evidence="19" key="1">
    <citation type="journal article" date="2006" name="Science">
        <title>Phytophthora genome sequences uncover evolutionary origins and mechanisms of pathogenesis.</title>
        <authorList>
            <person name="Tyler B.M."/>
            <person name="Tripathy S."/>
            <person name="Zhang X."/>
            <person name="Dehal P."/>
            <person name="Jiang R.H."/>
            <person name="Aerts A."/>
            <person name="Arredondo F.D."/>
            <person name="Baxter L."/>
            <person name="Bensasson D."/>
            <person name="Beynon J.L."/>
            <person name="Chapman J."/>
            <person name="Damasceno C.M."/>
            <person name="Dorrance A.E."/>
            <person name="Dou D."/>
            <person name="Dickerman A.W."/>
            <person name="Dubchak I.L."/>
            <person name="Garbelotto M."/>
            <person name="Gijzen M."/>
            <person name="Gordon S.G."/>
            <person name="Govers F."/>
            <person name="Grunwald N.J."/>
            <person name="Huang W."/>
            <person name="Ivors K.L."/>
            <person name="Jones R.W."/>
            <person name="Kamoun S."/>
            <person name="Krampis K."/>
            <person name="Lamour K.H."/>
            <person name="Lee M.K."/>
            <person name="McDonald W.H."/>
            <person name="Medina M."/>
            <person name="Meijer H.J."/>
            <person name="Nordberg E.K."/>
            <person name="Maclean D.J."/>
            <person name="Ospina-Giraldo M.D."/>
            <person name="Morris P.F."/>
            <person name="Phuntumart V."/>
            <person name="Putnam N.H."/>
            <person name="Rash S."/>
            <person name="Rose J.K."/>
            <person name="Sakihama Y."/>
            <person name="Salamov A.A."/>
            <person name="Savidor A."/>
            <person name="Scheuring C.F."/>
            <person name="Smith B.M."/>
            <person name="Sobral B.W."/>
            <person name="Terry A."/>
            <person name="Torto-Alalibo T.A."/>
            <person name="Win J."/>
            <person name="Xu Z."/>
            <person name="Zhang H."/>
            <person name="Grigoriev I.V."/>
            <person name="Rokhsar D.S."/>
            <person name="Boore J.L."/>
        </authorList>
    </citation>
    <scope>NUCLEOTIDE SEQUENCE [LARGE SCALE GENOMIC DNA]</scope>
    <source>
        <strain evidence="19">Pr102</strain>
    </source>
</reference>
<dbReference type="InterPro" id="IPR009050">
    <property type="entry name" value="Globin-like_sf"/>
</dbReference>
<dbReference type="STRING" id="164328.H3HBG2"/>
<keyword evidence="10 14" id="KW-0156">Chromatin regulator</keyword>
<dbReference type="GO" id="GO:0033503">
    <property type="term" value="C:HULC complex"/>
    <property type="evidence" value="ECO:0000318"/>
    <property type="project" value="GO_Central"/>
</dbReference>
<evidence type="ECO:0000256" key="7">
    <source>
        <dbReference type="ARBA" id="ARBA00022771"/>
    </source>
</evidence>
<dbReference type="Proteomes" id="UP000005238">
    <property type="component" value="Unassembled WGS sequence"/>
</dbReference>
<dbReference type="AlphaFoldDB" id="H3HBG2"/>
<feature type="coiled-coil region" evidence="15">
    <location>
        <begin position="439"/>
        <end position="612"/>
    </location>
</feature>
<dbReference type="VEuPathDB" id="FungiDB:KRP23_6325"/>
<sequence length="1227" mass="140474">MADHARENGVGHRKRREALTGGESAAKKIKLEDDTPPEANPNTMEAVQEKNKALEIDMKEKNRRITYLTHKCEGLYRSQGLAGASFRCLRRQWFQLQDELLAAVRTVDPSAVSDEACKEAWQAALEAVDGFGQCRVRAEELTLNLPEWFMTVAKDADEEEPDADVSLPSDEDADDTAFIKADELSKMERDKLLAAVGSSSADKTKPIEYAHILHEKRTAVAETLSLKNQLQACKTRIADLERDVEYKETERHRACRDYDRLSAYVKQRGGVNTDGADEADVKSELKDTESSSSEMVKQEELIKKEKEHAEAVATLRENMGVLSSKLYQERQKVESMRREVEKFKALEVAWKNDEAALIQDHEEKFKKLQDEKVHGDEEYKKLIHKAKDLEHHMTEKWEKKITKIQTEVSKTKSHMDELNLKNVSLREKISNASTYRDQFAEAKSEWESATRENKHLKAQIERERSRADRAQTSADYHETQALTKKVALLEKEKLELQETYDMLKQAEMKNSGEKVSEALKRLSEVETKYEQERQKHHECSTDREKLRTQIEDMKASSEASQEENDALLLEIETMTKEVESMRHGRKKFIQQIEEKRNANKKLHTLLAREEQSKSHCFEELAAVRLQVSSLSTVHKHQKTYIESSKESLQAKEIELEKMKDYVKTVEAEREASDAEKRKLLRDAEVQKKICELTDLERFELRDLQKLVNCSVCQDRRKDVLISKCFHMFCKECIENNLKSRNRKCPTCKKMFGQDDVKTVWFTMGRKRDAKRRLPEPRSSAGSTKRQRHDPQDTPTQLYAPEDDVLVLGDGDFSFSRGLVKHRGTGHGVLATSFDSESSVHNKYPNAHECIAAVRSAHGLVLHDVDATKLLELPQQIKTGAGVKEVPHMFQYIVFNFPHSGQQRVHVNRALLLDFFESARDRLTARGEAHVSLKTRPPYSNWFIEDQAKAAGFVLKERRKFNIRLFPGYCHRTTDPQAKKFEAELCVTYVFVVNRSKHPVQASRAALNAASARIAATQASEQHDLAAAIVNIAKANAAASHHGTPSRPKFSKQYCRIIKRYMPHFPITDPSDNDDRLVAFEHWERVFKENIHTDAHHAVGSGTKIGLLYENFYKYLFEHYPHMKPLFQASVQIQSRVIVHISSGMKSLLSSEDLVQKVMNLALVHLKIGVKPEDFDPLGDSLIQGMRLTCGEDWNETIESAWKRIYCHASILILVNIPDLDLSGSDDD</sequence>
<evidence type="ECO:0000256" key="14">
    <source>
        <dbReference type="RuleBase" id="RU365038"/>
    </source>
</evidence>
<dbReference type="HOGENOM" id="CLU_007373_0_0_1"/>
<dbReference type="GO" id="GO:0019825">
    <property type="term" value="F:oxygen binding"/>
    <property type="evidence" value="ECO:0007669"/>
    <property type="project" value="InterPro"/>
</dbReference>
<dbReference type="VEuPathDB" id="FungiDB:KRP23_6326"/>
<evidence type="ECO:0000256" key="4">
    <source>
        <dbReference type="ARBA" id="ARBA00005555"/>
    </source>
</evidence>
<dbReference type="InterPro" id="IPR000971">
    <property type="entry name" value="Globin"/>
</dbReference>
<evidence type="ECO:0000256" key="12">
    <source>
        <dbReference type="ARBA" id="ARBA00023242"/>
    </source>
</evidence>
<evidence type="ECO:0000256" key="11">
    <source>
        <dbReference type="ARBA" id="ARBA00023054"/>
    </source>
</evidence>
<dbReference type="CDD" id="cd16499">
    <property type="entry name" value="RING-HC_Bre1-like"/>
    <property type="match status" value="1"/>
</dbReference>
<evidence type="ECO:0000256" key="10">
    <source>
        <dbReference type="ARBA" id="ARBA00022853"/>
    </source>
</evidence>
<dbReference type="UniPathway" id="UPA00143"/>
<evidence type="ECO:0000256" key="1">
    <source>
        <dbReference type="ARBA" id="ARBA00000900"/>
    </source>
</evidence>
<dbReference type="InterPro" id="IPR017907">
    <property type="entry name" value="Znf_RING_CS"/>
</dbReference>
<keyword evidence="6 14" id="KW-0479">Metal-binding</keyword>
<feature type="region of interest" description="Disordered" evidence="16">
    <location>
        <begin position="271"/>
        <end position="296"/>
    </location>
</feature>
<comment type="similarity">
    <text evidence="4 14">Belongs to the BRE1 family.</text>
</comment>
<dbReference type="SUPFAM" id="SSF46458">
    <property type="entry name" value="Globin-like"/>
    <property type="match status" value="1"/>
</dbReference>
<accession>H3HBG2</accession>